<sequence>MAYFIGNIPVVPATDDGQNLLGRAHQERSRITCGCRKPAPQMYVACVNGRFILKRMPGTGAEHAPGCESFLPPEDLSGLGQVQGSAIKEDLDSGTTTLKVDFPLTMGSKRPAPPAPSGKKPTEAKASPRKLGLSSLLQYLWHEADLVKWTPAMQGKRWWGPVQRALLNAAAGKSAKSRDLRDILYVPDYWKAERKEENAARRAKLLRGLQAPARGTAPLGLVVAEYKSHEATRMGARFLFKHAPDCAFFAEEDLVRKFEKVFADQLMLADALGDVHVMVVATFSVAKAGYPVLREIGMMLVTANWIPFESIRDYQLIQALTESRRAFLKSQRFTLDHETPIACAVLTDLENPVSLFVADPAADTNAVAALREVAAEGTYPAWLWLDEDAMPDLPQQGCLGPDKQAAALAGAKKQEADNSHQQEEAGQ</sequence>
<evidence type="ECO:0000256" key="1">
    <source>
        <dbReference type="SAM" id="MobiDB-lite"/>
    </source>
</evidence>
<reference evidence="2" key="1">
    <citation type="submission" date="2021-08" db="EMBL/GenBank/DDBJ databases">
        <authorList>
            <person name="Nwanade C."/>
            <person name="Wang M."/>
            <person name="Masoudi A."/>
            <person name="Yu Z."/>
            <person name="Liu J."/>
        </authorList>
    </citation>
    <scope>NUCLEOTIDE SEQUENCE</scope>
    <source>
        <strain evidence="2">S122</strain>
        <plasmid evidence="2">unnamed1</plasmid>
    </source>
</reference>
<dbReference type="AlphaFoldDB" id="A0A9Q9HJS9"/>
<dbReference type="Proteomes" id="UP001058713">
    <property type="component" value="Plasmid unnamed1"/>
</dbReference>
<feature type="compositionally biased region" description="Basic and acidic residues" evidence="1">
    <location>
        <begin position="412"/>
        <end position="427"/>
    </location>
</feature>
<feature type="region of interest" description="Disordered" evidence="1">
    <location>
        <begin position="393"/>
        <end position="427"/>
    </location>
</feature>
<dbReference type="RefSeq" id="WP_259972762.1">
    <property type="nucleotide sequence ID" value="NZ_CP081071.1"/>
</dbReference>
<protein>
    <submittedName>
        <fullName evidence="2">DUF1173 domain-containing protein</fullName>
    </submittedName>
</protein>
<proteinExistence type="predicted"/>
<name>A0A9Q9HJS9_LEICA</name>
<gene>
    <name evidence="2" type="ORF">K3721_18680</name>
</gene>
<evidence type="ECO:0000313" key="2">
    <source>
        <dbReference type="EMBL" id="UWQ55983.1"/>
    </source>
</evidence>
<accession>A0A9Q9HJS9</accession>
<dbReference type="InterPro" id="IPR009553">
    <property type="entry name" value="DUF1173"/>
</dbReference>
<dbReference type="KEGG" id="lcae:K3721_18680"/>
<evidence type="ECO:0000313" key="3">
    <source>
        <dbReference type="Proteomes" id="UP001058713"/>
    </source>
</evidence>
<feature type="region of interest" description="Disordered" evidence="1">
    <location>
        <begin position="102"/>
        <end position="127"/>
    </location>
</feature>
<organism evidence="2 3">
    <name type="scientific">Leisingera caerulea</name>
    <name type="common">Phaeobacter caeruleus</name>
    <dbReference type="NCBI Taxonomy" id="506591"/>
    <lineage>
        <taxon>Bacteria</taxon>
        <taxon>Pseudomonadati</taxon>
        <taxon>Pseudomonadota</taxon>
        <taxon>Alphaproteobacteria</taxon>
        <taxon>Rhodobacterales</taxon>
        <taxon>Roseobacteraceae</taxon>
        <taxon>Leisingera</taxon>
    </lineage>
</organism>
<geneLocation type="plasmid" evidence="2 3">
    <name>unnamed1</name>
</geneLocation>
<dbReference type="Pfam" id="PF06666">
    <property type="entry name" value="DUF1173"/>
    <property type="match status" value="1"/>
</dbReference>
<dbReference type="EMBL" id="CP081071">
    <property type="protein sequence ID" value="UWQ55983.1"/>
    <property type="molecule type" value="Genomic_DNA"/>
</dbReference>
<keyword evidence="2" id="KW-0614">Plasmid</keyword>